<dbReference type="AlphaFoldDB" id="A0A4C1X047"/>
<dbReference type="Proteomes" id="UP000299102">
    <property type="component" value="Unassembled WGS sequence"/>
</dbReference>
<reference evidence="1 2" key="1">
    <citation type="journal article" date="2019" name="Commun. Biol.">
        <title>The bagworm genome reveals a unique fibroin gene that provides high tensile strength.</title>
        <authorList>
            <person name="Kono N."/>
            <person name="Nakamura H."/>
            <person name="Ohtoshi R."/>
            <person name="Tomita M."/>
            <person name="Numata K."/>
            <person name="Arakawa K."/>
        </authorList>
    </citation>
    <scope>NUCLEOTIDE SEQUENCE [LARGE SCALE GENOMIC DNA]</scope>
</reference>
<accession>A0A4C1X047</accession>
<sequence>MRSDVIRSYKQYSVPRCGMKPYCIVCSFGSKFSIRHTRPASLSWFHLLQRDLWDDKTTKGNNRPYPILKSPSWLSLSTFEGSIPVVSIYLPRPGTIPGLAR</sequence>
<gene>
    <name evidence="1" type="ORF">EVAR_28892_1</name>
</gene>
<evidence type="ECO:0000313" key="1">
    <source>
        <dbReference type="EMBL" id="GBP56312.1"/>
    </source>
</evidence>
<organism evidence="1 2">
    <name type="scientific">Eumeta variegata</name>
    <name type="common">Bagworm moth</name>
    <name type="synonym">Eumeta japonica</name>
    <dbReference type="NCBI Taxonomy" id="151549"/>
    <lineage>
        <taxon>Eukaryota</taxon>
        <taxon>Metazoa</taxon>
        <taxon>Ecdysozoa</taxon>
        <taxon>Arthropoda</taxon>
        <taxon>Hexapoda</taxon>
        <taxon>Insecta</taxon>
        <taxon>Pterygota</taxon>
        <taxon>Neoptera</taxon>
        <taxon>Endopterygota</taxon>
        <taxon>Lepidoptera</taxon>
        <taxon>Glossata</taxon>
        <taxon>Ditrysia</taxon>
        <taxon>Tineoidea</taxon>
        <taxon>Psychidae</taxon>
        <taxon>Oiketicinae</taxon>
        <taxon>Eumeta</taxon>
    </lineage>
</organism>
<evidence type="ECO:0000313" key="2">
    <source>
        <dbReference type="Proteomes" id="UP000299102"/>
    </source>
</evidence>
<comment type="caution">
    <text evidence="1">The sequence shown here is derived from an EMBL/GenBank/DDBJ whole genome shotgun (WGS) entry which is preliminary data.</text>
</comment>
<name>A0A4C1X047_EUMVA</name>
<protein>
    <submittedName>
        <fullName evidence="1">Uncharacterized protein</fullName>
    </submittedName>
</protein>
<keyword evidence="2" id="KW-1185">Reference proteome</keyword>
<dbReference type="EMBL" id="BGZK01000689">
    <property type="protein sequence ID" value="GBP56312.1"/>
    <property type="molecule type" value="Genomic_DNA"/>
</dbReference>
<proteinExistence type="predicted"/>